<organism evidence="2 3">
    <name type="scientific">Phytophthora palmivora</name>
    <dbReference type="NCBI Taxonomy" id="4796"/>
    <lineage>
        <taxon>Eukaryota</taxon>
        <taxon>Sar</taxon>
        <taxon>Stramenopiles</taxon>
        <taxon>Oomycota</taxon>
        <taxon>Peronosporomycetes</taxon>
        <taxon>Peronosporales</taxon>
        <taxon>Peronosporaceae</taxon>
        <taxon>Phytophthora</taxon>
    </lineage>
</organism>
<gene>
    <name evidence="2" type="ORF">PHPALM_17291</name>
</gene>
<evidence type="ECO:0000313" key="3">
    <source>
        <dbReference type="Proteomes" id="UP000237271"/>
    </source>
</evidence>
<evidence type="ECO:0000256" key="1">
    <source>
        <dbReference type="SAM" id="MobiDB-lite"/>
    </source>
</evidence>
<dbReference type="AlphaFoldDB" id="A0A2P4XMK2"/>
<feature type="region of interest" description="Disordered" evidence="1">
    <location>
        <begin position="50"/>
        <end position="107"/>
    </location>
</feature>
<proteinExistence type="predicted"/>
<comment type="caution">
    <text evidence="2">The sequence shown here is derived from an EMBL/GenBank/DDBJ whole genome shotgun (WGS) entry which is preliminary data.</text>
</comment>
<keyword evidence="3" id="KW-1185">Reference proteome</keyword>
<protein>
    <submittedName>
        <fullName evidence="2">Astacin, peptidase M12A family, neutral zinc metallopeptidase, Zn-binding site</fullName>
    </submittedName>
</protein>
<sequence length="144" mass="15545">MILKTQSEICNYSEIETLAVLSAGDIYTLRALYGSKDNAKVSDVKIPTVASSSTGSVGAPDSISDMIRHTMKPSTAKTTEERSSTEQTTLETKSTASEYKPGNVHGEGSSAELLEWWENLDNTVQIQKKRSATPSTRSLASESP</sequence>
<dbReference type="Proteomes" id="UP000237271">
    <property type="component" value="Unassembled WGS sequence"/>
</dbReference>
<accession>A0A2P4XMK2</accession>
<reference evidence="2 3" key="1">
    <citation type="journal article" date="2017" name="Genome Biol. Evol.">
        <title>Phytophthora megakarya and P. palmivora, closely related causal agents of cacao black pod rot, underwent increases in genome sizes and gene numbers by different mechanisms.</title>
        <authorList>
            <person name="Ali S.S."/>
            <person name="Shao J."/>
            <person name="Lary D.J."/>
            <person name="Kronmiller B."/>
            <person name="Shen D."/>
            <person name="Strem M.D."/>
            <person name="Amoako-Attah I."/>
            <person name="Akrofi A.Y."/>
            <person name="Begoude B.A."/>
            <person name="Ten Hoopen G.M."/>
            <person name="Coulibaly K."/>
            <person name="Kebe B.I."/>
            <person name="Melnick R.L."/>
            <person name="Guiltinan M.J."/>
            <person name="Tyler B.M."/>
            <person name="Meinhardt L.W."/>
            <person name="Bailey B.A."/>
        </authorList>
    </citation>
    <scope>NUCLEOTIDE SEQUENCE [LARGE SCALE GENOMIC DNA]</scope>
    <source>
        <strain evidence="3">sbr112.9</strain>
    </source>
</reference>
<dbReference type="EMBL" id="NCKW01009532">
    <property type="protein sequence ID" value="POM66791.1"/>
    <property type="molecule type" value="Genomic_DNA"/>
</dbReference>
<name>A0A2P4XMK2_9STRA</name>
<evidence type="ECO:0000313" key="2">
    <source>
        <dbReference type="EMBL" id="POM66791.1"/>
    </source>
</evidence>